<dbReference type="Proteomes" id="UP000662888">
    <property type="component" value="Chromosome"/>
</dbReference>
<dbReference type="Gene3D" id="1.10.246.40">
    <property type="entry name" value="Tn5 transposase, domain 1"/>
    <property type="match status" value="1"/>
</dbReference>
<dbReference type="InterPro" id="IPR014735">
    <property type="entry name" value="Transposase_Tn5-like_N"/>
</dbReference>
<dbReference type="InterPro" id="IPR012337">
    <property type="entry name" value="RNaseH-like_sf"/>
</dbReference>
<dbReference type="Pfam" id="PF14706">
    <property type="entry name" value="Tnp_DNA_bind"/>
    <property type="match status" value="1"/>
</dbReference>
<evidence type="ECO:0000313" key="2">
    <source>
        <dbReference type="EMBL" id="QPI47808.1"/>
    </source>
</evidence>
<dbReference type="SUPFAM" id="SSF53098">
    <property type="entry name" value="Ribonuclease H-like"/>
    <property type="match status" value="1"/>
</dbReference>
<dbReference type="EMBL" id="CP065053">
    <property type="protein sequence ID" value="QPI47808.1"/>
    <property type="molecule type" value="Genomic_DNA"/>
</dbReference>
<sequence>MDELATAPAPWTETEFEQLDLGDAGLNKRARILMEQFAADPTASVPKACQGWGETMATYRFFDNDSVDWEAIMAPHWQQTQQRMAALPVVLSILPS</sequence>
<name>A0AA49A5U5_9BURK</name>
<dbReference type="InterPro" id="IPR038215">
    <property type="entry name" value="TN5-like_N_sf"/>
</dbReference>
<protein>
    <submittedName>
        <fullName evidence="2">Transposase</fullName>
    </submittedName>
</protein>
<evidence type="ECO:0000313" key="3">
    <source>
        <dbReference type="Proteomes" id="UP000662888"/>
    </source>
</evidence>
<accession>A0AA49A5U5</accession>
<evidence type="ECO:0000259" key="1">
    <source>
        <dbReference type="Pfam" id="PF14706"/>
    </source>
</evidence>
<keyword evidence="3" id="KW-1185">Reference proteome</keyword>
<organism evidence="2 3">
    <name type="scientific">Massilia antarctica</name>
    <dbReference type="NCBI Taxonomy" id="2765360"/>
    <lineage>
        <taxon>Bacteria</taxon>
        <taxon>Pseudomonadati</taxon>
        <taxon>Pseudomonadota</taxon>
        <taxon>Betaproteobacteria</taxon>
        <taxon>Burkholderiales</taxon>
        <taxon>Oxalobacteraceae</taxon>
        <taxon>Telluria group</taxon>
        <taxon>Massilia</taxon>
    </lineage>
</organism>
<proteinExistence type="predicted"/>
<reference evidence="2 3" key="1">
    <citation type="submission" date="2020-11" db="EMBL/GenBank/DDBJ databases">
        <authorList>
            <person name="Sun Q."/>
        </authorList>
    </citation>
    <scope>NUCLEOTIDE SEQUENCE [LARGE SCALE GENOMIC DNA]</scope>
    <source>
        <strain evidence="2 3">P8398</strain>
    </source>
</reference>
<feature type="domain" description="Transposase Tn5-like N-terminal" evidence="1">
    <location>
        <begin position="10"/>
        <end position="67"/>
    </location>
</feature>
<gene>
    <name evidence="2" type="ORF">IV454_19790</name>
</gene>